<proteinExistence type="predicted"/>
<dbReference type="EMBL" id="BK016080">
    <property type="protein sequence ID" value="DAF93135.1"/>
    <property type="molecule type" value="Genomic_DNA"/>
</dbReference>
<evidence type="ECO:0000313" key="1">
    <source>
        <dbReference type="EMBL" id="DAF93135.1"/>
    </source>
</evidence>
<reference evidence="1" key="1">
    <citation type="journal article" date="2021" name="Proc. Natl. Acad. Sci. U.S.A.">
        <title>A Catalog of Tens of Thousands of Viruses from Human Metagenomes Reveals Hidden Associations with Chronic Diseases.</title>
        <authorList>
            <person name="Tisza M.J."/>
            <person name="Buck C.B."/>
        </authorList>
    </citation>
    <scope>NUCLEOTIDE SEQUENCE</scope>
    <source>
        <strain evidence="1">CtcyQ27</strain>
    </source>
</reference>
<accession>A0A8S5UF73</accession>
<sequence length="42" mass="4775">MTNIPFGHVNTLKYIIDRESRSKRAQQAKQAEVLEDAVNGDM</sequence>
<name>A0A8S5UF73_9CAUD</name>
<protein>
    <submittedName>
        <fullName evidence="1">Uncharacterized protein</fullName>
    </submittedName>
</protein>
<organism evidence="1">
    <name type="scientific">Myoviridae sp. ctcyQ27</name>
    <dbReference type="NCBI Taxonomy" id="2825139"/>
    <lineage>
        <taxon>Viruses</taxon>
        <taxon>Duplodnaviria</taxon>
        <taxon>Heunggongvirae</taxon>
        <taxon>Uroviricota</taxon>
        <taxon>Caudoviricetes</taxon>
    </lineage>
</organism>